<protein>
    <recommendedName>
        <fullName evidence="10">ATPase AAA-type core domain-containing protein</fullName>
    </recommendedName>
</protein>
<evidence type="ECO:0000259" key="6">
    <source>
        <dbReference type="Pfam" id="PF14363"/>
    </source>
</evidence>
<feature type="region of interest" description="Disordered" evidence="4">
    <location>
        <begin position="325"/>
        <end position="363"/>
    </location>
</feature>
<name>A0ABC8RN19_9AQUA</name>
<dbReference type="Pfam" id="PF00004">
    <property type="entry name" value="AAA"/>
    <property type="match status" value="1"/>
</dbReference>
<dbReference type="SUPFAM" id="SSF52540">
    <property type="entry name" value="P-loop containing nucleoside triphosphate hydrolases"/>
    <property type="match status" value="1"/>
</dbReference>
<evidence type="ECO:0000256" key="1">
    <source>
        <dbReference type="ARBA" id="ARBA00001946"/>
    </source>
</evidence>
<feature type="domain" description="AAA-type ATPase N-terminal" evidence="6">
    <location>
        <begin position="1"/>
        <end position="54"/>
    </location>
</feature>
<dbReference type="InterPro" id="IPR050747">
    <property type="entry name" value="Mitochondrial_chaperone_BCS1"/>
</dbReference>
<dbReference type="InterPro" id="IPR058017">
    <property type="entry name" value="At3g28540-like_C"/>
</dbReference>
<dbReference type="EMBL" id="CAUOFW020001303">
    <property type="protein sequence ID" value="CAK9143427.1"/>
    <property type="molecule type" value="Genomic_DNA"/>
</dbReference>
<proteinExistence type="predicted"/>
<comment type="caution">
    <text evidence="8">The sequence shown here is derived from an EMBL/GenBank/DDBJ whole genome shotgun (WGS) entry which is preliminary data.</text>
</comment>
<gene>
    <name evidence="8" type="ORF">ILEXP_LOCUS11143</name>
</gene>
<dbReference type="InterPro" id="IPR027417">
    <property type="entry name" value="P-loop_NTPase"/>
</dbReference>
<feature type="domain" description="AAA+ ATPase At3g28540-like C-terminal" evidence="7">
    <location>
        <begin position="255"/>
        <end position="324"/>
    </location>
</feature>
<dbReference type="Pfam" id="PF25568">
    <property type="entry name" value="AAA_lid_At3g28540"/>
    <property type="match status" value="1"/>
</dbReference>
<comment type="cofactor">
    <cofactor evidence="1">
        <name>Mg(2+)</name>
        <dbReference type="ChEBI" id="CHEBI:18420"/>
    </cofactor>
</comment>
<dbReference type="Proteomes" id="UP001642360">
    <property type="component" value="Unassembled WGS sequence"/>
</dbReference>
<evidence type="ECO:0000256" key="4">
    <source>
        <dbReference type="SAM" id="MobiDB-lite"/>
    </source>
</evidence>
<dbReference type="InterPro" id="IPR025753">
    <property type="entry name" value="AAA_N_dom"/>
</dbReference>
<dbReference type="Pfam" id="PF14363">
    <property type="entry name" value="AAA_assoc"/>
    <property type="match status" value="1"/>
</dbReference>
<evidence type="ECO:0000259" key="7">
    <source>
        <dbReference type="Pfam" id="PF25568"/>
    </source>
</evidence>
<keyword evidence="3" id="KW-0460">Magnesium</keyword>
<evidence type="ECO:0000259" key="5">
    <source>
        <dbReference type="Pfam" id="PF00004"/>
    </source>
</evidence>
<evidence type="ECO:0000313" key="9">
    <source>
        <dbReference type="Proteomes" id="UP001642360"/>
    </source>
</evidence>
<organism evidence="8 9">
    <name type="scientific">Ilex paraguariensis</name>
    <name type="common">yerba mate</name>
    <dbReference type="NCBI Taxonomy" id="185542"/>
    <lineage>
        <taxon>Eukaryota</taxon>
        <taxon>Viridiplantae</taxon>
        <taxon>Streptophyta</taxon>
        <taxon>Embryophyta</taxon>
        <taxon>Tracheophyta</taxon>
        <taxon>Spermatophyta</taxon>
        <taxon>Magnoliopsida</taxon>
        <taxon>eudicotyledons</taxon>
        <taxon>Gunneridae</taxon>
        <taxon>Pentapetalae</taxon>
        <taxon>asterids</taxon>
        <taxon>campanulids</taxon>
        <taxon>Aquifoliales</taxon>
        <taxon>Aquifoliaceae</taxon>
        <taxon>Ilex</taxon>
    </lineage>
</organism>
<reference evidence="8 9" key="1">
    <citation type="submission" date="2024-02" db="EMBL/GenBank/DDBJ databases">
        <authorList>
            <person name="Vignale AGUSTIN F."/>
            <person name="Sosa J E."/>
            <person name="Modenutti C."/>
        </authorList>
    </citation>
    <scope>NUCLEOTIDE SEQUENCE [LARGE SCALE GENOMIC DNA]</scope>
</reference>
<evidence type="ECO:0000256" key="3">
    <source>
        <dbReference type="ARBA" id="ARBA00022842"/>
    </source>
</evidence>
<feature type="compositionally biased region" description="Basic and acidic residues" evidence="4">
    <location>
        <begin position="226"/>
        <end position="237"/>
    </location>
</feature>
<keyword evidence="9" id="KW-1185">Reference proteome</keyword>
<dbReference type="GO" id="GO:0016787">
    <property type="term" value="F:hydrolase activity"/>
    <property type="evidence" value="ECO:0007669"/>
    <property type="project" value="UniProtKB-KW"/>
</dbReference>
<dbReference type="Gene3D" id="6.10.280.40">
    <property type="match status" value="1"/>
</dbReference>
<feature type="domain" description="ATPase AAA-type core" evidence="5">
    <location>
        <begin position="173"/>
        <end position="198"/>
    </location>
</feature>
<sequence length="363" mass="41987">MVINKVNGLVWNEIYEAAEVYLGPKIIQDTRRLKISKSDNEKNINITMERTEQTESRNLLEMNSIIGHEVRSFELTFHRKHKGFVINSYLPHIMREAKLKKQENKAIKIFTANYTTVSEWYTELWESMSLDHPATFETLAMDWKVKEVLKDLDRFVKRKEYYRKVGKAWKRGYLLYGPPGTGKSSLIAAIANYLNFDIRIDRDIDCNIDFHDRSAREQDSEQNDQEDSKTNHKDKLDPALLRPGRMDVHIHMSYCTPCGFKLLASNYLGIEQHELFGETEKLIRTIEAAPAEVAEQLLKDDEPGTALNGLIDFLHVKKIENNEAEAKAKAKAKKIEQESICKEVSEQGFESENEEKEGISQEN</sequence>
<dbReference type="InterPro" id="IPR003959">
    <property type="entry name" value="ATPase_AAA_core"/>
</dbReference>
<dbReference type="Gene3D" id="3.40.50.300">
    <property type="entry name" value="P-loop containing nucleotide triphosphate hydrolases"/>
    <property type="match status" value="2"/>
</dbReference>
<dbReference type="AlphaFoldDB" id="A0ABC8RN19"/>
<keyword evidence="2" id="KW-0378">Hydrolase</keyword>
<evidence type="ECO:0000313" key="8">
    <source>
        <dbReference type="EMBL" id="CAK9143427.1"/>
    </source>
</evidence>
<feature type="compositionally biased region" description="Basic and acidic residues" evidence="4">
    <location>
        <begin position="325"/>
        <end position="345"/>
    </location>
</feature>
<dbReference type="PANTHER" id="PTHR23070">
    <property type="entry name" value="BCS1 AAA-TYPE ATPASE"/>
    <property type="match status" value="1"/>
</dbReference>
<accession>A0ABC8RN19</accession>
<feature type="region of interest" description="Disordered" evidence="4">
    <location>
        <begin position="213"/>
        <end position="238"/>
    </location>
</feature>
<evidence type="ECO:0000256" key="2">
    <source>
        <dbReference type="ARBA" id="ARBA00022801"/>
    </source>
</evidence>
<evidence type="ECO:0008006" key="10">
    <source>
        <dbReference type="Google" id="ProtNLM"/>
    </source>
</evidence>